<dbReference type="GO" id="GO:0016301">
    <property type="term" value="F:kinase activity"/>
    <property type="evidence" value="ECO:0007669"/>
    <property type="project" value="UniProtKB-KW"/>
</dbReference>
<gene>
    <name evidence="3" type="ORF">EV650_5657</name>
</gene>
<dbReference type="Pfam" id="PF01636">
    <property type="entry name" value="APH"/>
    <property type="match status" value="1"/>
</dbReference>
<feature type="region of interest" description="Disordered" evidence="1">
    <location>
        <begin position="120"/>
        <end position="140"/>
    </location>
</feature>
<protein>
    <submittedName>
        <fullName evidence="3">Ser/Thr protein kinase RdoA (MazF antagonist)</fullName>
    </submittedName>
</protein>
<dbReference type="Gene3D" id="3.90.1200.10">
    <property type="match status" value="1"/>
</dbReference>
<evidence type="ECO:0000313" key="4">
    <source>
        <dbReference type="Proteomes" id="UP000295447"/>
    </source>
</evidence>
<dbReference type="InterPro" id="IPR011009">
    <property type="entry name" value="Kinase-like_dom_sf"/>
</dbReference>
<reference evidence="3 4" key="1">
    <citation type="submission" date="2019-03" db="EMBL/GenBank/DDBJ databases">
        <title>Genomic Encyclopedia of Type Strains, Phase III (KMG-III): the genomes of soil and plant-associated and newly described type strains.</title>
        <authorList>
            <person name="Whitman W."/>
        </authorList>
    </citation>
    <scope>NUCLEOTIDE SEQUENCE [LARGE SCALE GENOMIC DNA]</scope>
    <source>
        <strain evidence="3 4">VKM Ac-2570</strain>
    </source>
</reference>
<proteinExistence type="predicted"/>
<dbReference type="InterPro" id="IPR051678">
    <property type="entry name" value="AGP_Transferase"/>
</dbReference>
<keyword evidence="3" id="KW-0418">Kinase</keyword>
<comment type="caution">
    <text evidence="3">The sequence shown here is derived from an EMBL/GenBank/DDBJ whole genome shotgun (WGS) entry which is preliminary data.</text>
</comment>
<dbReference type="Proteomes" id="UP000295447">
    <property type="component" value="Unassembled WGS sequence"/>
</dbReference>
<keyword evidence="3" id="KW-0808">Transferase</keyword>
<keyword evidence="4" id="KW-1185">Reference proteome</keyword>
<dbReference type="SUPFAM" id="SSF56112">
    <property type="entry name" value="Protein kinase-like (PK-like)"/>
    <property type="match status" value="1"/>
</dbReference>
<evidence type="ECO:0000259" key="2">
    <source>
        <dbReference type="Pfam" id="PF01636"/>
    </source>
</evidence>
<name>A0A4V3G7I7_9ACTN</name>
<dbReference type="PANTHER" id="PTHR21310:SF15">
    <property type="entry name" value="AMINOGLYCOSIDE PHOSPHOTRANSFERASE DOMAIN-CONTAINING PROTEIN"/>
    <property type="match status" value="1"/>
</dbReference>
<dbReference type="AlphaFoldDB" id="A0A4V3G7I7"/>
<evidence type="ECO:0000313" key="3">
    <source>
        <dbReference type="EMBL" id="TDW19054.1"/>
    </source>
</evidence>
<sequence>MAEQDDFLDQVTAVARRHGVDPGQVKEVPGGVANRAFVLGDDLFLRVSRAGYEDDLRKETHVVPAARFVGVLTPAIVEYDASHRLVDAPYVVMQRIHGAEPTEVPTALPEQLARLHQLEHPQDPTNPRNPRPAIAGVPEDDWGDPWRTVDELAGRGYVDPATASWLTGWFTRLAERFDGSGPKVLIHGDVAAHNLLAGPDNELRALIDWGDAAWAPRAMEFAKLPLVQVSGILPAYVRHSSSHESEEELAAAILWFHLSWALSKLPALPWPDQRHWTAPTASRLLNILQFFTTAPPTPWSALT</sequence>
<dbReference type="PANTHER" id="PTHR21310">
    <property type="entry name" value="AMINOGLYCOSIDE PHOSPHOTRANSFERASE-RELATED-RELATED"/>
    <property type="match status" value="1"/>
</dbReference>
<accession>A0A4V3G7I7</accession>
<evidence type="ECO:0000256" key="1">
    <source>
        <dbReference type="SAM" id="MobiDB-lite"/>
    </source>
</evidence>
<organism evidence="3 4">
    <name type="scientific">Kribbella kalugense</name>
    <dbReference type="NCBI Taxonomy" id="2512221"/>
    <lineage>
        <taxon>Bacteria</taxon>
        <taxon>Bacillati</taxon>
        <taxon>Actinomycetota</taxon>
        <taxon>Actinomycetes</taxon>
        <taxon>Propionibacteriales</taxon>
        <taxon>Kribbellaceae</taxon>
        <taxon>Kribbella</taxon>
    </lineage>
</organism>
<dbReference type="EMBL" id="SODF01000002">
    <property type="protein sequence ID" value="TDW19054.1"/>
    <property type="molecule type" value="Genomic_DNA"/>
</dbReference>
<feature type="domain" description="Aminoglycoside phosphotransferase" evidence="2">
    <location>
        <begin position="25"/>
        <end position="225"/>
    </location>
</feature>
<dbReference type="InterPro" id="IPR002575">
    <property type="entry name" value="Aminoglycoside_PTrfase"/>
</dbReference>